<feature type="transmembrane region" description="Helical" evidence="9">
    <location>
        <begin position="202"/>
        <end position="224"/>
    </location>
</feature>
<dbReference type="Pfam" id="PF00230">
    <property type="entry name" value="MIP"/>
    <property type="match status" value="1"/>
</dbReference>
<organism evidence="10">
    <name type="scientific">Kuenenia stuttgartiensis</name>
    <dbReference type="NCBI Taxonomy" id="174633"/>
    <lineage>
        <taxon>Bacteria</taxon>
        <taxon>Pseudomonadati</taxon>
        <taxon>Planctomycetota</taxon>
        <taxon>Candidatus Brocadiia</taxon>
        <taxon>Candidatus Brocadiales</taxon>
        <taxon>Candidatus Brocadiaceae</taxon>
        <taxon>Candidatus Kuenenia</taxon>
    </lineage>
</organism>
<dbReference type="Proteomes" id="UP000221734">
    <property type="component" value="Chromosome Kuenenia_stuttgartiensis_MBR1"/>
</dbReference>
<dbReference type="Proteomes" id="UP000501926">
    <property type="component" value="Chromosome"/>
</dbReference>
<evidence type="ECO:0000256" key="4">
    <source>
        <dbReference type="ARBA" id="ARBA00022475"/>
    </source>
</evidence>
<dbReference type="GO" id="GO:0005886">
    <property type="term" value="C:plasma membrane"/>
    <property type="evidence" value="ECO:0007669"/>
    <property type="project" value="UniProtKB-SubCell"/>
</dbReference>
<dbReference type="EMBL" id="CT573073">
    <property type="protein sequence ID" value="CAJ71815.1"/>
    <property type="molecule type" value="Genomic_DNA"/>
</dbReference>
<reference evidence="11 14" key="5">
    <citation type="submission" date="2020-02" db="EMBL/GenBank/DDBJ databases">
        <title>Newly sequenced genome of strain CSTR1 showed variability in Candidatus Kuenenia stuttgartiensis genomes.</title>
        <authorList>
            <person name="Ding C."/>
            <person name="Adrian L."/>
        </authorList>
    </citation>
    <scope>NUCLEOTIDE SEQUENCE [LARGE SCALE GENOMIC DNA]</scope>
    <source>
        <strain evidence="11 14">CSTR1</strain>
    </source>
</reference>
<reference evidence="13" key="3">
    <citation type="submission" date="2017-10" db="EMBL/GenBank/DDBJ databases">
        <authorList>
            <person name="Frank J."/>
        </authorList>
    </citation>
    <scope>NUCLEOTIDE SEQUENCE [LARGE SCALE GENOMIC DNA]</scope>
</reference>
<feature type="transmembrane region" description="Helical" evidence="9">
    <location>
        <begin position="128"/>
        <end position="147"/>
    </location>
</feature>
<evidence type="ECO:0000313" key="11">
    <source>
        <dbReference type="EMBL" id="QII13697.1"/>
    </source>
</evidence>
<reference evidence="12" key="4">
    <citation type="submission" date="2017-10" db="EMBL/GenBank/DDBJ databases">
        <authorList>
            <person name="Banno H."/>
            <person name="Chua N.-H."/>
        </authorList>
    </citation>
    <scope>NUCLEOTIDE SEQUENCE [LARGE SCALE GENOMIC DNA]</scope>
    <source>
        <strain evidence="12">Kuenenia_mbr1_ru-nijmegen</strain>
    </source>
</reference>
<evidence type="ECO:0000256" key="8">
    <source>
        <dbReference type="RuleBase" id="RU000477"/>
    </source>
</evidence>
<dbReference type="OrthoDB" id="9807293at2"/>
<feature type="transmembrane region" description="Helical" evidence="9">
    <location>
        <begin position="89"/>
        <end position="108"/>
    </location>
</feature>
<evidence type="ECO:0000256" key="9">
    <source>
        <dbReference type="SAM" id="Phobius"/>
    </source>
</evidence>
<accession>Q1PX58</accession>
<sequence length="247" mass="26455">MDSFKKYIAEFLGTFTLVFIAAGAICTDYYLRKAGGDGIGVLGISIAYGLAIVSITYALSYISGAHINPAVTIACWITRRMNPNLAIKYIAAQIAGAALAGFVLKILFPEAIYTVHLGASMLGDGISVMQGLVMEFIVSFLLVLTVFGTAIDKRSFGSFSGLTIGLVVLFGVLIGSPISSGAMNPARAFGPAIASWQFANHYVWWVGPVLGGVAAAFFYDAVFAEKEKKMKAAKKTTIPAFRRKRRR</sequence>
<dbReference type="PANTHER" id="PTHR19139">
    <property type="entry name" value="AQUAPORIN TRANSPORTER"/>
    <property type="match status" value="1"/>
</dbReference>
<keyword evidence="5 8" id="KW-0812">Transmembrane</keyword>
<evidence type="ECO:0000256" key="1">
    <source>
        <dbReference type="ARBA" id="ARBA00004651"/>
    </source>
</evidence>
<evidence type="ECO:0000313" key="10">
    <source>
        <dbReference type="EMBL" id="CAJ71815.1"/>
    </source>
</evidence>
<feature type="transmembrane region" description="Helical" evidence="9">
    <location>
        <begin position="159"/>
        <end position="182"/>
    </location>
</feature>
<reference evidence="10" key="2">
    <citation type="submission" date="2006-01" db="EMBL/GenBank/DDBJ databases">
        <authorList>
            <person name="Genoscope"/>
        </authorList>
    </citation>
    <scope>NUCLEOTIDE SEQUENCE</scope>
</reference>
<keyword evidence="13" id="KW-1185">Reference proteome</keyword>
<dbReference type="KEGG" id="kst:KSMBR1_2847"/>
<gene>
    <name evidence="11" type="ORF">KsCSTR_43180</name>
    <name evidence="12" type="ORF">KSMBR1_2847</name>
    <name evidence="10" type="ORF">kustc1070</name>
</gene>
<evidence type="ECO:0000256" key="6">
    <source>
        <dbReference type="ARBA" id="ARBA00022989"/>
    </source>
</evidence>
<dbReference type="InterPro" id="IPR023271">
    <property type="entry name" value="Aquaporin-like"/>
</dbReference>
<dbReference type="InterPro" id="IPR000425">
    <property type="entry name" value="MIP"/>
</dbReference>
<feature type="transmembrane region" description="Helical" evidence="9">
    <location>
        <begin position="12"/>
        <end position="32"/>
    </location>
</feature>
<comment type="subcellular location">
    <subcellularLocation>
        <location evidence="1">Cell membrane</location>
        <topology evidence="1">Multi-pass membrane protein</topology>
    </subcellularLocation>
</comment>
<reference evidence="10" key="1">
    <citation type="journal article" date="2006" name="Nature">
        <title>Deciphering the evolution and metabolism of an anammox bacterium from a community genome.</title>
        <authorList>
            <person name="Strous M."/>
            <person name="Pelletier E."/>
            <person name="Mangenot S."/>
            <person name="Rattei T."/>
            <person name="Lehner A."/>
            <person name="Taylor M.W."/>
            <person name="Horn M."/>
            <person name="Daims H."/>
            <person name="Bartol-Mavel D."/>
            <person name="Wincker P."/>
            <person name="Barbe V."/>
            <person name="Fonknechten N."/>
            <person name="Vallenet D."/>
            <person name="Segurens B."/>
            <person name="Schenowitz-Truong C."/>
            <person name="Medigue C."/>
            <person name="Collingro A."/>
            <person name="Snel B."/>
            <person name="Dutilh B.E."/>
            <person name="OpDenCamp H.J.M."/>
            <person name="vanDerDrift C."/>
            <person name="Cirpus I."/>
            <person name="vanDePas-Schoonen K.T."/>
            <person name="Harhangi H.R."/>
            <person name="vanNiftrik L."/>
            <person name="Schmid M."/>
            <person name="Keltjens J."/>
            <person name="vanDeVossenberg J."/>
            <person name="Kartal B."/>
            <person name="Meier H."/>
            <person name="Frishman D."/>
            <person name="Huynen M.A."/>
            <person name="Mewes H."/>
            <person name="Weissenbach J."/>
            <person name="Jetten M.S.M."/>
            <person name="Wagner M."/>
            <person name="LePaslier D."/>
        </authorList>
    </citation>
    <scope>NUCLEOTIDE SEQUENCE</scope>
</reference>
<evidence type="ECO:0000256" key="5">
    <source>
        <dbReference type="ARBA" id="ARBA00022692"/>
    </source>
</evidence>
<dbReference type="RefSeq" id="WP_099325923.1">
    <property type="nucleotide sequence ID" value="NZ_CP049055.1"/>
</dbReference>
<dbReference type="SUPFAM" id="SSF81338">
    <property type="entry name" value="Aquaporin-like"/>
    <property type="match status" value="1"/>
</dbReference>
<evidence type="ECO:0000256" key="7">
    <source>
        <dbReference type="ARBA" id="ARBA00023136"/>
    </source>
</evidence>
<evidence type="ECO:0000313" key="13">
    <source>
        <dbReference type="Proteomes" id="UP000221734"/>
    </source>
</evidence>
<feature type="transmembrane region" description="Helical" evidence="9">
    <location>
        <begin position="38"/>
        <end position="59"/>
    </location>
</feature>
<dbReference type="PANTHER" id="PTHR19139:SF199">
    <property type="entry name" value="MIP17260P"/>
    <property type="match status" value="1"/>
</dbReference>
<comment type="similarity">
    <text evidence="2 8">Belongs to the MIP/aquaporin (TC 1.A.8) family.</text>
</comment>
<evidence type="ECO:0000313" key="12">
    <source>
        <dbReference type="EMBL" id="SOH05328.1"/>
    </source>
</evidence>
<evidence type="ECO:0000313" key="14">
    <source>
        <dbReference type="Proteomes" id="UP000501926"/>
    </source>
</evidence>
<dbReference type="AlphaFoldDB" id="Q1PX58"/>
<dbReference type="Gene3D" id="1.20.1080.10">
    <property type="entry name" value="Glycerol uptake facilitator protein"/>
    <property type="match status" value="1"/>
</dbReference>
<evidence type="ECO:0000256" key="3">
    <source>
        <dbReference type="ARBA" id="ARBA00022448"/>
    </source>
</evidence>
<dbReference type="GO" id="GO:0015250">
    <property type="term" value="F:water channel activity"/>
    <property type="evidence" value="ECO:0007669"/>
    <property type="project" value="TreeGrafter"/>
</dbReference>
<dbReference type="PRINTS" id="PR00783">
    <property type="entry name" value="MINTRINSICP"/>
</dbReference>
<dbReference type="EMBL" id="CP049055">
    <property type="protein sequence ID" value="QII13697.1"/>
    <property type="molecule type" value="Genomic_DNA"/>
</dbReference>
<dbReference type="InterPro" id="IPR022357">
    <property type="entry name" value="MIP_CS"/>
</dbReference>
<dbReference type="NCBIfam" id="TIGR00861">
    <property type="entry name" value="MIP"/>
    <property type="match status" value="1"/>
</dbReference>
<dbReference type="PROSITE" id="PS00221">
    <property type="entry name" value="MIP"/>
    <property type="match status" value="1"/>
</dbReference>
<dbReference type="EMBL" id="LT934425">
    <property type="protein sequence ID" value="SOH05328.1"/>
    <property type="molecule type" value="Genomic_DNA"/>
</dbReference>
<keyword evidence="3 8" id="KW-0813">Transport</keyword>
<evidence type="ECO:0000256" key="2">
    <source>
        <dbReference type="ARBA" id="ARBA00006175"/>
    </source>
</evidence>
<keyword evidence="7 9" id="KW-0472">Membrane</keyword>
<name>Q1PX58_KUEST</name>
<proteinExistence type="inferred from homology"/>
<protein>
    <submittedName>
        <fullName evidence="11">Aquaporin Z</fullName>
    </submittedName>
    <submittedName>
        <fullName evidence="10">Conserved hypothetical aquaporin protein</fullName>
    </submittedName>
</protein>
<keyword evidence="4" id="KW-1003">Cell membrane</keyword>
<keyword evidence="6 9" id="KW-1133">Transmembrane helix</keyword>
<dbReference type="InterPro" id="IPR034294">
    <property type="entry name" value="Aquaporin_transptr"/>
</dbReference>